<keyword evidence="3" id="KW-1185">Reference proteome</keyword>
<dbReference type="Proteomes" id="UP000000268">
    <property type="component" value="Plasmid pREB5"/>
</dbReference>
<protein>
    <submittedName>
        <fullName evidence="2">Uncharacterized protein</fullName>
    </submittedName>
</protein>
<dbReference type="HOGENOM" id="CLU_160451_0_0_3"/>
<evidence type="ECO:0000313" key="3">
    <source>
        <dbReference type="Proteomes" id="UP000000268"/>
    </source>
</evidence>
<dbReference type="EMBL" id="CP000842">
    <property type="protein sequence ID" value="ABW32965.1"/>
    <property type="molecule type" value="Genomic_DNA"/>
</dbReference>
<reference evidence="2 3" key="1">
    <citation type="journal article" date="2008" name="Proc. Natl. Acad. Sci. U.S.A.">
        <title>Niche adaptation and genome expansion in the chlorophyll d-producing cyanobacterium Acaryochloris marina.</title>
        <authorList>
            <person name="Swingley W.D."/>
            <person name="Chen M."/>
            <person name="Cheung P.C."/>
            <person name="Conrad A.L."/>
            <person name="Dejesa L.C."/>
            <person name="Hao J."/>
            <person name="Honchak B.M."/>
            <person name="Karbach L.E."/>
            <person name="Kurdoglu A."/>
            <person name="Lahiri S."/>
            <person name="Mastrian S.D."/>
            <person name="Miyashita H."/>
            <person name="Page L."/>
            <person name="Ramakrishna P."/>
            <person name="Satoh S."/>
            <person name="Sattley W.M."/>
            <person name="Shimada Y."/>
            <person name="Taylor H.L."/>
            <person name="Tomo T."/>
            <person name="Tsuchiya T."/>
            <person name="Wang Z.T."/>
            <person name="Raymond J."/>
            <person name="Mimuro M."/>
            <person name="Blankenship R.E."/>
            <person name="Touchman J.W."/>
        </authorList>
    </citation>
    <scope>NUCLEOTIDE SEQUENCE [LARGE SCALE GENOMIC DNA]</scope>
    <source>
        <strain evidence="3">MBIC 11017</strain>
        <plasmid evidence="3">Plasmid pREB5</plasmid>
    </source>
</reference>
<proteinExistence type="predicted"/>
<dbReference type="AlphaFoldDB" id="A8ZPM9"/>
<dbReference type="RefSeq" id="WP_012167893.1">
    <property type="nucleotide sequence ID" value="NC_009930.1"/>
</dbReference>
<keyword evidence="2" id="KW-0614">Plasmid</keyword>
<feature type="chain" id="PRO_5002734780" evidence="1">
    <location>
        <begin position="23"/>
        <end position="122"/>
    </location>
</feature>
<sequence>MIGKILSAVVLMFVLSSPVAIAQVQSNDQVEEVIATASSALSPSAVINKVAIVGNFALVSWTDGHAGSSATLRNSDQGWVVVTDSMRGWPPVDVYARENGMTVEEAEALFDAFNPKWRQWQR</sequence>
<evidence type="ECO:0000313" key="2">
    <source>
        <dbReference type="EMBL" id="ABW32965.1"/>
    </source>
</evidence>
<evidence type="ECO:0000256" key="1">
    <source>
        <dbReference type="SAM" id="SignalP"/>
    </source>
</evidence>
<gene>
    <name evidence="2" type="ordered locus">AM1_E0196</name>
</gene>
<keyword evidence="1" id="KW-0732">Signal</keyword>
<organism evidence="2 3">
    <name type="scientific">Acaryochloris marina (strain MBIC 11017)</name>
    <dbReference type="NCBI Taxonomy" id="329726"/>
    <lineage>
        <taxon>Bacteria</taxon>
        <taxon>Bacillati</taxon>
        <taxon>Cyanobacteriota</taxon>
        <taxon>Cyanophyceae</taxon>
        <taxon>Acaryochloridales</taxon>
        <taxon>Acaryochloridaceae</taxon>
        <taxon>Acaryochloris</taxon>
    </lineage>
</organism>
<name>A8ZPM9_ACAM1</name>
<geneLocation type="plasmid" evidence="2 3">
    <name>pREB5</name>
</geneLocation>
<dbReference type="OrthoDB" id="8536866at2"/>
<dbReference type="KEGG" id="amr:AM1_E0196"/>
<accession>A8ZPM9</accession>
<feature type="signal peptide" evidence="1">
    <location>
        <begin position="1"/>
        <end position="22"/>
    </location>
</feature>